<dbReference type="RefSeq" id="WP_111370928.1">
    <property type="nucleotide sequence ID" value="NZ_CP029480.1"/>
</dbReference>
<protein>
    <recommendedName>
        <fullName evidence="4">DUF5683 domain-containing protein</fullName>
    </recommendedName>
</protein>
<evidence type="ECO:0008006" key="4">
    <source>
        <dbReference type="Google" id="ProtNLM"/>
    </source>
</evidence>
<organism evidence="2 3">
    <name type="scientific">Arcticibacterium luteifluviistationis</name>
    <dbReference type="NCBI Taxonomy" id="1784714"/>
    <lineage>
        <taxon>Bacteria</taxon>
        <taxon>Pseudomonadati</taxon>
        <taxon>Bacteroidota</taxon>
        <taxon>Cytophagia</taxon>
        <taxon>Cytophagales</taxon>
        <taxon>Leadbetterellaceae</taxon>
        <taxon>Arcticibacterium</taxon>
    </lineage>
</organism>
<sequence>MPKVLLLTCLILTSITSFSQSEKPVFVDSLSAIRNFMQTDVYRNGIKLKKDKFSSLLLGNSKWYKKNKIANIILPAGPIISAGGVYLAYDAIKGVPMVYTEDGVDYPYVVRSLPKLLGGLALFVTGLCLVESANETKANATNWYNQDLMKNLKKKETSFKLNLGISKSGGVGLTANF</sequence>
<evidence type="ECO:0000256" key="1">
    <source>
        <dbReference type="SAM" id="SignalP"/>
    </source>
</evidence>
<gene>
    <name evidence="2" type="ORF">DJ013_06445</name>
</gene>
<dbReference type="AlphaFoldDB" id="A0A2Z4G9G6"/>
<proteinExistence type="predicted"/>
<evidence type="ECO:0000313" key="2">
    <source>
        <dbReference type="EMBL" id="AWV97826.1"/>
    </source>
</evidence>
<accession>A0A2Z4G9G6</accession>
<keyword evidence="3" id="KW-1185">Reference proteome</keyword>
<evidence type="ECO:0000313" key="3">
    <source>
        <dbReference type="Proteomes" id="UP000249873"/>
    </source>
</evidence>
<dbReference type="Proteomes" id="UP000249873">
    <property type="component" value="Chromosome"/>
</dbReference>
<reference evidence="2 3" key="1">
    <citation type="submission" date="2018-05" db="EMBL/GenBank/DDBJ databases">
        <title>Complete genome sequence of Arcticibacterium luteifluviistationis SM1504T, a cytophagaceae bacterium isolated from Arctic surface seawater.</title>
        <authorList>
            <person name="Li Y."/>
            <person name="Qin Q.-L."/>
        </authorList>
    </citation>
    <scope>NUCLEOTIDE SEQUENCE [LARGE SCALE GENOMIC DNA]</scope>
    <source>
        <strain evidence="2 3">SM1504</strain>
    </source>
</reference>
<feature type="signal peptide" evidence="1">
    <location>
        <begin position="1"/>
        <end position="19"/>
    </location>
</feature>
<keyword evidence="1" id="KW-0732">Signal</keyword>
<dbReference type="EMBL" id="CP029480">
    <property type="protein sequence ID" value="AWV97826.1"/>
    <property type="molecule type" value="Genomic_DNA"/>
</dbReference>
<name>A0A2Z4G9G6_9BACT</name>
<feature type="chain" id="PRO_5016373897" description="DUF5683 domain-containing protein" evidence="1">
    <location>
        <begin position="20"/>
        <end position="177"/>
    </location>
</feature>
<dbReference type="KEGG" id="als:DJ013_06445"/>
<dbReference type="OrthoDB" id="949643at2"/>